<evidence type="ECO:0000313" key="2">
    <source>
        <dbReference type="EMBL" id="RSJ87199.1"/>
    </source>
</evidence>
<gene>
    <name evidence="2" type="ORF">D8794_02970</name>
</gene>
<dbReference type="EMBL" id="RJPQ01000002">
    <property type="protein sequence ID" value="RSJ87199.1"/>
    <property type="molecule type" value="Genomic_DNA"/>
</dbReference>
<sequence>MKSLNPWETKTDAPSNVKNRKIQKGVHKNRFLLTPNIIYDKVFH</sequence>
<evidence type="ECO:0000256" key="1">
    <source>
        <dbReference type="SAM" id="MobiDB-lite"/>
    </source>
</evidence>
<proteinExistence type="predicted"/>
<dbReference type="AlphaFoldDB" id="A0A3R9LT44"/>
<comment type="caution">
    <text evidence="2">The sequence shown here is derived from an EMBL/GenBank/DDBJ whole genome shotgun (WGS) entry which is preliminary data.</text>
</comment>
<feature type="compositionally biased region" description="Polar residues" evidence="1">
    <location>
        <begin position="1"/>
        <end position="17"/>
    </location>
</feature>
<organism evidence="2 3">
    <name type="scientific">Streptococcus cristatus</name>
    <dbReference type="NCBI Taxonomy" id="45634"/>
    <lineage>
        <taxon>Bacteria</taxon>
        <taxon>Bacillati</taxon>
        <taxon>Bacillota</taxon>
        <taxon>Bacilli</taxon>
        <taxon>Lactobacillales</taxon>
        <taxon>Streptococcaceae</taxon>
        <taxon>Streptococcus</taxon>
    </lineage>
</organism>
<protein>
    <submittedName>
        <fullName evidence="2">Uncharacterized protein</fullName>
    </submittedName>
</protein>
<evidence type="ECO:0000313" key="3">
    <source>
        <dbReference type="Proteomes" id="UP000277890"/>
    </source>
</evidence>
<accession>A0A3R9LT44</accession>
<dbReference type="Proteomes" id="UP000277890">
    <property type="component" value="Unassembled WGS sequence"/>
</dbReference>
<name>A0A3R9LT44_STRCR</name>
<reference evidence="2 3" key="1">
    <citation type="submission" date="2018-11" db="EMBL/GenBank/DDBJ databases">
        <title>Species Designations Belie Phenotypic and Genotypic Heterogeneity in Oral Streptococci.</title>
        <authorList>
            <person name="Velsko I."/>
        </authorList>
    </citation>
    <scope>NUCLEOTIDE SEQUENCE [LARGE SCALE GENOMIC DNA]</scope>
    <source>
        <strain evidence="2 3">A54</strain>
    </source>
</reference>
<feature type="region of interest" description="Disordered" evidence="1">
    <location>
        <begin position="1"/>
        <end position="22"/>
    </location>
</feature>